<dbReference type="InterPro" id="IPR029787">
    <property type="entry name" value="Nucleotide_cyclase"/>
</dbReference>
<evidence type="ECO:0000256" key="1">
    <source>
        <dbReference type="ARBA" id="ARBA00001946"/>
    </source>
</evidence>
<evidence type="ECO:0000256" key="2">
    <source>
        <dbReference type="ARBA" id="ARBA00004665"/>
    </source>
</evidence>
<dbReference type="SUPFAM" id="SSF158472">
    <property type="entry name" value="HAMP domain-like"/>
    <property type="match status" value="1"/>
</dbReference>
<organism evidence="9 10">
    <name type="scientific">Enterobacter ludwigii</name>
    <dbReference type="NCBI Taxonomy" id="299767"/>
    <lineage>
        <taxon>Bacteria</taxon>
        <taxon>Pseudomonadati</taxon>
        <taxon>Pseudomonadota</taxon>
        <taxon>Gammaproteobacteria</taxon>
        <taxon>Enterobacterales</taxon>
        <taxon>Enterobacteriaceae</taxon>
        <taxon>Enterobacter</taxon>
        <taxon>Enterobacter cloacae complex</taxon>
    </lineage>
</organism>
<dbReference type="Pfam" id="PF00672">
    <property type="entry name" value="HAMP"/>
    <property type="match status" value="1"/>
</dbReference>
<dbReference type="InterPro" id="IPR000160">
    <property type="entry name" value="GGDEF_dom"/>
</dbReference>
<dbReference type="PROSITE" id="PS50887">
    <property type="entry name" value="GGDEF"/>
    <property type="match status" value="1"/>
</dbReference>
<protein>
    <recommendedName>
        <fullName evidence="3">diguanylate cyclase</fullName>
        <ecNumber evidence="3">2.7.7.65</ecNumber>
    </recommendedName>
</protein>
<evidence type="ECO:0000313" key="10">
    <source>
        <dbReference type="Proteomes" id="UP001210538"/>
    </source>
</evidence>
<dbReference type="SMART" id="SM00304">
    <property type="entry name" value="HAMP"/>
    <property type="match status" value="1"/>
</dbReference>
<dbReference type="PANTHER" id="PTHR45138">
    <property type="entry name" value="REGULATORY COMPONENTS OF SENSORY TRANSDUCTION SYSTEM"/>
    <property type="match status" value="1"/>
</dbReference>
<keyword evidence="10" id="KW-1185">Reference proteome</keyword>
<dbReference type="CDD" id="cd01949">
    <property type="entry name" value="GGDEF"/>
    <property type="match status" value="1"/>
</dbReference>
<evidence type="ECO:0000259" key="7">
    <source>
        <dbReference type="PROSITE" id="PS50885"/>
    </source>
</evidence>
<proteinExistence type="predicted"/>
<dbReference type="AlphaFoldDB" id="A0AAX3LDM8"/>
<dbReference type="SUPFAM" id="SSF55781">
    <property type="entry name" value="GAF domain-like"/>
    <property type="match status" value="1"/>
</dbReference>
<dbReference type="FunFam" id="3.30.70.270:FF:000001">
    <property type="entry name" value="Diguanylate cyclase domain protein"/>
    <property type="match status" value="1"/>
</dbReference>
<dbReference type="CDD" id="cd06225">
    <property type="entry name" value="HAMP"/>
    <property type="match status" value="1"/>
</dbReference>
<dbReference type="PROSITE" id="PS50885">
    <property type="entry name" value="HAMP"/>
    <property type="match status" value="1"/>
</dbReference>
<dbReference type="Gene3D" id="3.30.450.40">
    <property type="match status" value="1"/>
</dbReference>
<dbReference type="EC" id="2.7.7.65" evidence="3"/>
<comment type="pathway">
    <text evidence="2">Purine metabolism; 3',5'-cyclic di-GMP biosynthesis.</text>
</comment>
<keyword evidence="9" id="KW-0548">Nucleotidyltransferase</keyword>
<dbReference type="SUPFAM" id="SSF55073">
    <property type="entry name" value="Nucleotide cyclase"/>
    <property type="match status" value="1"/>
</dbReference>
<dbReference type="InterPro" id="IPR003660">
    <property type="entry name" value="HAMP_dom"/>
</dbReference>
<keyword evidence="6" id="KW-0472">Membrane</keyword>
<dbReference type="GO" id="GO:0007165">
    <property type="term" value="P:signal transduction"/>
    <property type="evidence" value="ECO:0007669"/>
    <property type="project" value="InterPro"/>
</dbReference>
<evidence type="ECO:0000256" key="4">
    <source>
        <dbReference type="ARBA" id="ARBA00023134"/>
    </source>
</evidence>
<keyword evidence="4" id="KW-0547">Nucleotide-binding</keyword>
<dbReference type="Pfam" id="PF00990">
    <property type="entry name" value="GGDEF"/>
    <property type="match status" value="1"/>
</dbReference>
<dbReference type="GO" id="GO:0043709">
    <property type="term" value="P:cell adhesion involved in single-species biofilm formation"/>
    <property type="evidence" value="ECO:0007669"/>
    <property type="project" value="TreeGrafter"/>
</dbReference>
<evidence type="ECO:0000259" key="8">
    <source>
        <dbReference type="PROSITE" id="PS50887"/>
    </source>
</evidence>
<accession>A0AAX3LDM8</accession>
<evidence type="ECO:0000313" key="9">
    <source>
        <dbReference type="EMBL" id="WCE14226.1"/>
    </source>
</evidence>
<dbReference type="GO" id="GO:1902201">
    <property type="term" value="P:negative regulation of bacterial-type flagellum-dependent cell motility"/>
    <property type="evidence" value="ECO:0007669"/>
    <property type="project" value="TreeGrafter"/>
</dbReference>
<dbReference type="InterPro" id="IPR029016">
    <property type="entry name" value="GAF-like_dom_sf"/>
</dbReference>
<keyword evidence="6" id="KW-1133">Transmembrane helix</keyword>
<dbReference type="GO" id="GO:0005886">
    <property type="term" value="C:plasma membrane"/>
    <property type="evidence" value="ECO:0007669"/>
    <property type="project" value="TreeGrafter"/>
</dbReference>
<feature type="domain" description="GGDEF" evidence="8">
    <location>
        <begin position="457"/>
        <end position="590"/>
    </location>
</feature>
<feature type="transmembrane region" description="Helical" evidence="6">
    <location>
        <begin position="188"/>
        <end position="205"/>
    </location>
</feature>
<name>A0AAX3LDM8_9ENTR</name>
<dbReference type="EMBL" id="CP116347">
    <property type="protein sequence ID" value="WCE14226.1"/>
    <property type="molecule type" value="Genomic_DNA"/>
</dbReference>
<sequence length="594" mass="66721">MRIATITNWAYGATVCLTLVSGIIMLMASNADTVERHAVEQRQRFDELTEDIETDAWAQSDLARLYVIKKDPQTLRQYSQSENNLKNVELRLDKLRDNGASDEELSLLREGLKIIDALQDEQQTALTSTERGEDAQAIALLYGAPYEQALERAQNQIDHFRQILDKRVIASVQDATKKSKALRTASELMVGLTALLFLFVLGFILKRRVLRPVVRLSDVVHRLASQDYAVETPNFNQIDEIGDMAQAIRIFRENGLARQRLEKERDADWAVRELLARMTQRLQGCENFTDVINVAEMFAPNIAPGVPGRLYVLDRDPWQMRCVAQWLSPTGEEMMFHPDECWAVRRGQSHPPFSGKPDIACYHLPESLAYRSLCVPLIAQGEAIGLLSFQNITAENAPARAYLELMAEALGLALANQRLRDALLEKALFDPLTGLRNRHHLEDTLHTQMTQAIRNGEPLSCMMIDIDHFKSINDRFGHEAGDQVIKSVSSIVKRAVRENGLAFRFGGEEFLILLPGVNEEVAFTFANEIFDAVHALTVRSGLTEIGPVDVSIGIASYPQHAESDNLLRAADVALYRAKELGRSRIVSFSTLEVE</sequence>
<dbReference type="GO" id="GO:0052621">
    <property type="term" value="F:diguanylate cyclase activity"/>
    <property type="evidence" value="ECO:0007669"/>
    <property type="project" value="UniProtKB-EC"/>
</dbReference>
<comment type="catalytic activity">
    <reaction evidence="5">
        <text>2 GTP = 3',3'-c-di-GMP + 2 diphosphate</text>
        <dbReference type="Rhea" id="RHEA:24898"/>
        <dbReference type="ChEBI" id="CHEBI:33019"/>
        <dbReference type="ChEBI" id="CHEBI:37565"/>
        <dbReference type="ChEBI" id="CHEBI:58805"/>
        <dbReference type="EC" id="2.7.7.65"/>
    </reaction>
</comment>
<dbReference type="InterPro" id="IPR043128">
    <property type="entry name" value="Rev_trsase/Diguanyl_cyclase"/>
</dbReference>
<dbReference type="RefSeq" id="WP_059306753.1">
    <property type="nucleotide sequence ID" value="NZ_CP056119.1"/>
</dbReference>
<feature type="domain" description="HAMP" evidence="7">
    <location>
        <begin position="207"/>
        <end position="260"/>
    </location>
</feature>
<dbReference type="GO" id="GO:0005525">
    <property type="term" value="F:GTP binding"/>
    <property type="evidence" value="ECO:0007669"/>
    <property type="project" value="UniProtKB-KW"/>
</dbReference>
<gene>
    <name evidence="9" type="ORF">PHA72_04935</name>
</gene>
<dbReference type="Gene3D" id="3.30.70.270">
    <property type="match status" value="1"/>
</dbReference>
<feature type="transmembrane region" description="Helical" evidence="6">
    <location>
        <begin position="6"/>
        <end position="28"/>
    </location>
</feature>
<evidence type="ECO:0000256" key="5">
    <source>
        <dbReference type="ARBA" id="ARBA00034247"/>
    </source>
</evidence>
<comment type="cofactor">
    <cofactor evidence="1">
        <name>Mg(2+)</name>
        <dbReference type="ChEBI" id="CHEBI:18420"/>
    </cofactor>
</comment>
<dbReference type="PANTHER" id="PTHR45138:SF9">
    <property type="entry name" value="DIGUANYLATE CYCLASE DGCM-RELATED"/>
    <property type="match status" value="1"/>
</dbReference>
<reference evidence="9 10" key="1">
    <citation type="submission" date="2023-01" db="EMBL/GenBank/DDBJ databases">
        <title>Genome sequence resource and annotation of Enterobacter ludwigii, an economically important pathogen of seedling wilt with strawberry.</title>
        <authorList>
            <person name="Xie Y."/>
        </authorList>
    </citation>
    <scope>NUCLEOTIDE SEQUENCE [LARGE SCALE GENOMIC DNA]</scope>
    <source>
        <strain evidence="9 10">CM-TZ4</strain>
    </source>
</reference>
<dbReference type="Gene3D" id="6.10.340.10">
    <property type="match status" value="1"/>
</dbReference>
<dbReference type="SMART" id="SM00267">
    <property type="entry name" value="GGDEF"/>
    <property type="match status" value="1"/>
</dbReference>
<evidence type="ECO:0000256" key="3">
    <source>
        <dbReference type="ARBA" id="ARBA00012528"/>
    </source>
</evidence>
<dbReference type="InterPro" id="IPR050469">
    <property type="entry name" value="Diguanylate_Cyclase"/>
</dbReference>
<keyword evidence="9" id="KW-0808">Transferase</keyword>
<dbReference type="NCBIfam" id="TIGR00254">
    <property type="entry name" value="GGDEF"/>
    <property type="match status" value="1"/>
</dbReference>
<dbReference type="Proteomes" id="UP001210538">
    <property type="component" value="Chromosome"/>
</dbReference>
<evidence type="ECO:0000256" key="6">
    <source>
        <dbReference type="SAM" id="Phobius"/>
    </source>
</evidence>
<keyword evidence="6" id="KW-0812">Transmembrane</keyword>
<keyword evidence="4" id="KW-0342">GTP-binding</keyword>